<feature type="compositionally biased region" description="Polar residues" evidence="1">
    <location>
        <begin position="170"/>
        <end position="225"/>
    </location>
</feature>
<keyword evidence="3" id="KW-1185">Reference proteome</keyword>
<dbReference type="InterPro" id="IPR036872">
    <property type="entry name" value="CH_dom_sf"/>
</dbReference>
<protein>
    <submittedName>
        <fullName evidence="4">Neuron navigator 2-like</fullName>
    </submittedName>
</protein>
<evidence type="ECO:0000259" key="2">
    <source>
        <dbReference type="PROSITE" id="PS50021"/>
    </source>
</evidence>
<feature type="region of interest" description="Disordered" evidence="1">
    <location>
        <begin position="135"/>
        <end position="226"/>
    </location>
</feature>
<accession>A0ABM1SG69</accession>
<dbReference type="InterPro" id="IPR001715">
    <property type="entry name" value="CH_dom"/>
</dbReference>
<dbReference type="InterPro" id="IPR039041">
    <property type="entry name" value="Nav/unc-53"/>
</dbReference>
<dbReference type="Pfam" id="PF00307">
    <property type="entry name" value="CH"/>
    <property type="match status" value="1"/>
</dbReference>
<evidence type="ECO:0000256" key="1">
    <source>
        <dbReference type="SAM" id="MobiDB-lite"/>
    </source>
</evidence>
<dbReference type="PANTHER" id="PTHR12784">
    <property type="entry name" value="STEERIN"/>
    <property type="match status" value="1"/>
</dbReference>
<sequence length="241" mass="26423">MLLAVQAVYRDQVKSVTTSQSRAKQQREIYTDWANHYLERGRFKRYIQDLQTDVSDGSLLADVIEAVTGTYIPNIARKPKTAAQMVDNINACLNFLDELGVNVVDITAQDIRDGSLKAILGLFFNLSRYKQAQKTAATANNQPSSGYSQGRVGLTPSSGGEMLSKLPTLSKPSTGRVPTQSCARENSSSIPAPPSTVNNNRKNVNQTEKSRNLTNPGNGMTSGTTGRKAYWNNLFLVVNYL</sequence>
<dbReference type="Proteomes" id="UP000694941">
    <property type="component" value="Unplaced"/>
</dbReference>
<reference evidence="4" key="1">
    <citation type="submission" date="2025-08" db="UniProtKB">
        <authorList>
            <consortium name="RefSeq"/>
        </authorList>
    </citation>
    <scope>IDENTIFICATION</scope>
    <source>
        <tissue evidence="4">Muscle</tissue>
    </source>
</reference>
<evidence type="ECO:0000313" key="3">
    <source>
        <dbReference type="Proteomes" id="UP000694941"/>
    </source>
</evidence>
<dbReference type="SMART" id="SM00033">
    <property type="entry name" value="CH"/>
    <property type="match status" value="1"/>
</dbReference>
<dbReference type="Gene3D" id="1.10.418.10">
    <property type="entry name" value="Calponin-like domain"/>
    <property type="match status" value="1"/>
</dbReference>
<dbReference type="PANTHER" id="PTHR12784:SF28">
    <property type="entry name" value="PROTEIN SICKIE"/>
    <property type="match status" value="1"/>
</dbReference>
<organism evidence="3 4">
    <name type="scientific">Limulus polyphemus</name>
    <name type="common">Atlantic horseshoe crab</name>
    <dbReference type="NCBI Taxonomy" id="6850"/>
    <lineage>
        <taxon>Eukaryota</taxon>
        <taxon>Metazoa</taxon>
        <taxon>Ecdysozoa</taxon>
        <taxon>Arthropoda</taxon>
        <taxon>Chelicerata</taxon>
        <taxon>Merostomata</taxon>
        <taxon>Xiphosura</taxon>
        <taxon>Limulidae</taxon>
        <taxon>Limulus</taxon>
    </lineage>
</organism>
<dbReference type="CDD" id="cd21212">
    <property type="entry name" value="CH_NAV2-like"/>
    <property type="match status" value="1"/>
</dbReference>
<dbReference type="GeneID" id="106460248"/>
<name>A0ABM1SG69_LIMPO</name>
<dbReference type="SUPFAM" id="SSF47576">
    <property type="entry name" value="Calponin-homology domain, CH-domain"/>
    <property type="match status" value="1"/>
</dbReference>
<evidence type="ECO:0000313" key="4">
    <source>
        <dbReference type="RefSeq" id="XP_022242624.1"/>
    </source>
</evidence>
<feature type="domain" description="Calponin-homology (CH)" evidence="2">
    <location>
        <begin position="24"/>
        <end position="131"/>
    </location>
</feature>
<proteinExistence type="predicted"/>
<gene>
    <name evidence="4" type="primary">LOC106460248</name>
</gene>
<dbReference type="PROSITE" id="PS50021">
    <property type="entry name" value="CH"/>
    <property type="match status" value="1"/>
</dbReference>
<dbReference type="RefSeq" id="XP_022242624.1">
    <property type="nucleotide sequence ID" value="XM_022386916.1"/>
</dbReference>